<dbReference type="PANTHER" id="PTHR22981:SF7">
    <property type="entry name" value="3-HYDROXYISOBUTYRATE DEHYDROGENASE, MITOCHONDRIAL"/>
    <property type="match status" value="1"/>
</dbReference>
<sequence>MRVGFIGIGLMGRHMAHHILDGGNDLTVYDIDKTAAVELLNKGANWASSPADVARNSEVVFTSLPRPQDVADVVLGEGGVLAGAGDGTTFFDLSTTDPDTIQRISEASLDLGLNVLDAPVSGGTIGAEQATLCIMVGGDQLLYERYKPVLDLMGNQVVYCGNLGSGAICKIVNNLIGMTLGVVLSEAFSIGVKAGVDPMTLYKAISMSSGETRQMHTFPNTLFEGNFKPGFKLDLGTKDVGLATDMGRALKVPMDVSNLVQQKYLEAQNKGWGADSTISIARLQEERAGIKIRHTGS</sequence>
<accession>A0A381YT60</accession>
<evidence type="ECO:0000259" key="3">
    <source>
        <dbReference type="Pfam" id="PF03446"/>
    </source>
</evidence>
<feature type="domain" description="6-phosphogluconate dehydrogenase NADP-binding" evidence="3">
    <location>
        <begin position="2"/>
        <end position="161"/>
    </location>
</feature>
<dbReference type="InterPro" id="IPR006115">
    <property type="entry name" value="6PGDH_NADP-bd"/>
</dbReference>
<dbReference type="PIRSF" id="PIRSF000103">
    <property type="entry name" value="HIBADH"/>
    <property type="match status" value="1"/>
</dbReference>
<dbReference type="InterPro" id="IPR029154">
    <property type="entry name" value="HIBADH-like_NADP-bd"/>
</dbReference>
<dbReference type="InterPro" id="IPR013328">
    <property type="entry name" value="6PGD_dom2"/>
</dbReference>
<evidence type="ECO:0000259" key="4">
    <source>
        <dbReference type="Pfam" id="PF14833"/>
    </source>
</evidence>
<organism evidence="5">
    <name type="scientific">marine metagenome</name>
    <dbReference type="NCBI Taxonomy" id="408172"/>
    <lineage>
        <taxon>unclassified sequences</taxon>
        <taxon>metagenomes</taxon>
        <taxon>ecological metagenomes</taxon>
    </lineage>
</organism>
<keyword evidence="1" id="KW-0560">Oxidoreductase</keyword>
<evidence type="ECO:0000313" key="5">
    <source>
        <dbReference type="EMBL" id="SVA80134.1"/>
    </source>
</evidence>
<dbReference type="InterPro" id="IPR015815">
    <property type="entry name" value="HIBADH-related"/>
</dbReference>
<dbReference type="PANTHER" id="PTHR22981">
    <property type="entry name" value="3-HYDROXYISOBUTYRATE DEHYDROGENASE-RELATED"/>
    <property type="match status" value="1"/>
</dbReference>
<feature type="domain" description="3-hydroxyisobutyrate dehydrogenase-like NAD-binding" evidence="4">
    <location>
        <begin position="164"/>
        <end position="279"/>
    </location>
</feature>
<dbReference type="AlphaFoldDB" id="A0A381YT60"/>
<dbReference type="EMBL" id="UINC01018985">
    <property type="protein sequence ID" value="SVA80134.1"/>
    <property type="molecule type" value="Genomic_DNA"/>
</dbReference>
<dbReference type="Pfam" id="PF14833">
    <property type="entry name" value="NAD_binding_11"/>
    <property type="match status" value="1"/>
</dbReference>
<evidence type="ECO:0000256" key="1">
    <source>
        <dbReference type="ARBA" id="ARBA00023002"/>
    </source>
</evidence>
<protein>
    <recommendedName>
        <fullName evidence="6">6-phosphogluconate dehydrogenase NADP-binding domain-containing protein</fullName>
    </recommendedName>
</protein>
<name>A0A381YT60_9ZZZZ</name>
<keyword evidence="2" id="KW-0520">NAD</keyword>
<dbReference type="GO" id="GO:0050661">
    <property type="term" value="F:NADP binding"/>
    <property type="evidence" value="ECO:0007669"/>
    <property type="project" value="InterPro"/>
</dbReference>
<dbReference type="Gene3D" id="1.10.1040.10">
    <property type="entry name" value="N-(1-d-carboxylethyl)-l-norvaline Dehydrogenase, domain 2"/>
    <property type="match status" value="1"/>
</dbReference>
<dbReference type="SUPFAM" id="SSF51735">
    <property type="entry name" value="NAD(P)-binding Rossmann-fold domains"/>
    <property type="match status" value="1"/>
</dbReference>
<dbReference type="InterPro" id="IPR036291">
    <property type="entry name" value="NAD(P)-bd_dom_sf"/>
</dbReference>
<dbReference type="GO" id="GO:0016616">
    <property type="term" value="F:oxidoreductase activity, acting on the CH-OH group of donors, NAD or NADP as acceptor"/>
    <property type="evidence" value="ECO:0007669"/>
    <property type="project" value="TreeGrafter"/>
</dbReference>
<proteinExistence type="predicted"/>
<dbReference type="InterPro" id="IPR008927">
    <property type="entry name" value="6-PGluconate_DH-like_C_sf"/>
</dbReference>
<dbReference type="Pfam" id="PF03446">
    <property type="entry name" value="NAD_binding_2"/>
    <property type="match status" value="1"/>
</dbReference>
<evidence type="ECO:0008006" key="6">
    <source>
        <dbReference type="Google" id="ProtNLM"/>
    </source>
</evidence>
<dbReference type="Gene3D" id="3.40.50.720">
    <property type="entry name" value="NAD(P)-binding Rossmann-like Domain"/>
    <property type="match status" value="1"/>
</dbReference>
<gene>
    <name evidence="5" type="ORF">METZ01_LOCUS132988</name>
</gene>
<dbReference type="SUPFAM" id="SSF48179">
    <property type="entry name" value="6-phosphogluconate dehydrogenase C-terminal domain-like"/>
    <property type="match status" value="1"/>
</dbReference>
<dbReference type="GO" id="GO:0051287">
    <property type="term" value="F:NAD binding"/>
    <property type="evidence" value="ECO:0007669"/>
    <property type="project" value="InterPro"/>
</dbReference>
<reference evidence="5" key="1">
    <citation type="submission" date="2018-05" db="EMBL/GenBank/DDBJ databases">
        <authorList>
            <person name="Lanie J.A."/>
            <person name="Ng W.-L."/>
            <person name="Kazmierczak K.M."/>
            <person name="Andrzejewski T.M."/>
            <person name="Davidsen T.M."/>
            <person name="Wayne K.J."/>
            <person name="Tettelin H."/>
            <person name="Glass J.I."/>
            <person name="Rusch D."/>
            <person name="Podicherti R."/>
            <person name="Tsui H.-C.T."/>
            <person name="Winkler M.E."/>
        </authorList>
    </citation>
    <scope>NUCLEOTIDE SEQUENCE</scope>
</reference>
<evidence type="ECO:0000256" key="2">
    <source>
        <dbReference type="ARBA" id="ARBA00023027"/>
    </source>
</evidence>